<dbReference type="AlphaFoldDB" id="M4B5I4"/>
<evidence type="ECO:0008006" key="4">
    <source>
        <dbReference type="Google" id="ProtNLM"/>
    </source>
</evidence>
<reference evidence="3" key="1">
    <citation type="journal article" date="2010" name="Science">
        <title>Signatures of adaptation to obligate biotrophy in the Hyaloperonospora arabidopsidis genome.</title>
        <authorList>
            <person name="Baxter L."/>
            <person name="Tripathy S."/>
            <person name="Ishaque N."/>
            <person name="Boot N."/>
            <person name="Cabral A."/>
            <person name="Kemen E."/>
            <person name="Thines M."/>
            <person name="Ah-Fong A."/>
            <person name="Anderson R."/>
            <person name="Badejoko W."/>
            <person name="Bittner-Eddy P."/>
            <person name="Boore J.L."/>
            <person name="Chibucos M.C."/>
            <person name="Coates M."/>
            <person name="Dehal P."/>
            <person name="Delehaunty K."/>
            <person name="Dong S."/>
            <person name="Downton P."/>
            <person name="Dumas B."/>
            <person name="Fabro G."/>
            <person name="Fronick C."/>
            <person name="Fuerstenberg S.I."/>
            <person name="Fulton L."/>
            <person name="Gaulin E."/>
            <person name="Govers F."/>
            <person name="Hughes L."/>
            <person name="Humphray S."/>
            <person name="Jiang R.H."/>
            <person name="Judelson H."/>
            <person name="Kamoun S."/>
            <person name="Kyung K."/>
            <person name="Meijer H."/>
            <person name="Minx P."/>
            <person name="Morris P."/>
            <person name="Nelson J."/>
            <person name="Phuntumart V."/>
            <person name="Qutob D."/>
            <person name="Rehmany A."/>
            <person name="Rougon-Cardoso A."/>
            <person name="Ryden P."/>
            <person name="Torto-Alalibo T."/>
            <person name="Studholme D."/>
            <person name="Wang Y."/>
            <person name="Win J."/>
            <person name="Wood J."/>
            <person name="Clifton S.W."/>
            <person name="Rogers J."/>
            <person name="Van den Ackerveken G."/>
            <person name="Jones J.D."/>
            <person name="McDowell J.M."/>
            <person name="Beynon J."/>
            <person name="Tyler B.M."/>
        </authorList>
    </citation>
    <scope>NUCLEOTIDE SEQUENCE [LARGE SCALE GENOMIC DNA]</scope>
    <source>
        <strain evidence="3">Emoy2</strain>
    </source>
</reference>
<protein>
    <recommendedName>
        <fullName evidence="4">PX domain-containing protein</fullName>
    </recommendedName>
</protein>
<evidence type="ECO:0000313" key="2">
    <source>
        <dbReference type="EnsemblProtists" id="HpaP801534"/>
    </source>
</evidence>
<evidence type="ECO:0000313" key="3">
    <source>
        <dbReference type="Proteomes" id="UP000011713"/>
    </source>
</evidence>
<dbReference type="HOGENOM" id="CLU_092628_0_0_1"/>
<dbReference type="InParanoid" id="M4B5I4"/>
<feature type="region of interest" description="Disordered" evidence="1">
    <location>
        <begin position="1"/>
        <end position="22"/>
    </location>
</feature>
<sequence length="226" mass="25423">MSWTTNTTAPQVQTTPSSSTIDAATSSSFTLAAKTRNRSSPFVPLQRLECVRVSRNIRRSGSRFYVADVFLQRSATRCRLSESVYRASPASQLSPLAMCDFMMAEREPDFVVERRFSEFRWLRDGVVALIRANGGHVSTCVDCQELVQVVIASKHQYWTVRRLFGSKQQRFALLSAFVNDLLALTTSATRGSLTTIVVESCIVRERVAEMLHEFLKRSFQPSLGII</sequence>
<dbReference type="Proteomes" id="UP000011713">
    <property type="component" value="Unassembled WGS sequence"/>
</dbReference>
<evidence type="ECO:0000256" key="1">
    <source>
        <dbReference type="SAM" id="MobiDB-lite"/>
    </source>
</evidence>
<proteinExistence type="predicted"/>
<keyword evidence="3" id="KW-1185">Reference proteome</keyword>
<accession>M4B5I4</accession>
<reference evidence="2" key="2">
    <citation type="submission" date="2015-06" db="UniProtKB">
        <authorList>
            <consortium name="EnsemblProtists"/>
        </authorList>
    </citation>
    <scope>IDENTIFICATION</scope>
    <source>
        <strain evidence="2">Emoy2</strain>
    </source>
</reference>
<organism evidence="2 3">
    <name type="scientific">Hyaloperonospora arabidopsidis (strain Emoy2)</name>
    <name type="common">Downy mildew agent</name>
    <name type="synonym">Peronospora arabidopsidis</name>
    <dbReference type="NCBI Taxonomy" id="559515"/>
    <lineage>
        <taxon>Eukaryota</taxon>
        <taxon>Sar</taxon>
        <taxon>Stramenopiles</taxon>
        <taxon>Oomycota</taxon>
        <taxon>Peronosporomycetes</taxon>
        <taxon>Peronosporales</taxon>
        <taxon>Peronosporaceae</taxon>
        <taxon>Hyaloperonospora</taxon>
    </lineage>
</organism>
<dbReference type="EMBL" id="JH598388">
    <property type="status" value="NOT_ANNOTATED_CDS"/>
    <property type="molecule type" value="Genomic_DNA"/>
</dbReference>
<dbReference type="VEuPathDB" id="FungiDB:HpaG801534"/>
<dbReference type="EnsemblProtists" id="HpaT801534">
    <property type="protein sequence ID" value="HpaP801534"/>
    <property type="gene ID" value="HpaG801534"/>
</dbReference>
<dbReference type="OMA" id="NWTVKRM"/>
<name>M4B5I4_HYAAE</name>
<dbReference type="eggNOG" id="ENOG502S6FZ">
    <property type="taxonomic scope" value="Eukaryota"/>
</dbReference>